<dbReference type="AlphaFoldDB" id="A0A1Z2XVP4"/>
<organism evidence="3 5">
    <name type="scientific">Acutalibacter muris</name>
    <dbReference type="NCBI Taxonomy" id="1796620"/>
    <lineage>
        <taxon>Bacteria</taxon>
        <taxon>Bacillati</taxon>
        <taxon>Bacillota</taxon>
        <taxon>Clostridia</taxon>
        <taxon>Eubacteriales</taxon>
        <taxon>Acutalibacteraceae</taxon>
        <taxon>Acutalibacter</taxon>
    </lineage>
</organism>
<dbReference type="InterPro" id="IPR041698">
    <property type="entry name" value="Methyltransf_25"/>
</dbReference>
<keyword evidence="4" id="KW-1185">Reference proteome</keyword>
<dbReference type="CDD" id="cd02440">
    <property type="entry name" value="AdoMet_MTases"/>
    <property type="match status" value="1"/>
</dbReference>
<reference evidence="4" key="2">
    <citation type="submission" date="2017-05" db="EMBL/GenBank/DDBJ databases">
        <title>Improved OligoMM genomes.</title>
        <authorList>
            <person name="Garzetti D."/>
        </authorList>
    </citation>
    <scope>NUCLEOTIDE SEQUENCE [LARGE SCALE GENOMIC DNA]</scope>
    <source>
        <strain evidence="4">KB18</strain>
    </source>
</reference>
<feature type="domain" description="Methyltransferase" evidence="1">
    <location>
        <begin position="80"/>
        <end position="148"/>
    </location>
</feature>
<dbReference type="EMBL" id="CP021422">
    <property type="protein sequence ID" value="ASB42502.1"/>
    <property type="molecule type" value="Genomic_DNA"/>
</dbReference>
<evidence type="ECO:0000313" key="3">
    <source>
        <dbReference type="EMBL" id="QQR31795.1"/>
    </source>
</evidence>
<keyword evidence="3" id="KW-0489">Methyltransferase</keyword>
<dbReference type="Gene3D" id="3.40.50.150">
    <property type="entry name" value="Vaccinia Virus protein VP39"/>
    <property type="match status" value="1"/>
</dbReference>
<evidence type="ECO:0000313" key="5">
    <source>
        <dbReference type="Proteomes" id="UP000596035"/>
    </source>
</evidence>
<evidence type="ECO:0000259" key="1">
    <source>
        <dbReference type="Pfam" id="PF13649"/>
    </source>
</evidence>
<dbReference type="RefSeq" id="WP_066537658.1">
    <property type="nucleotide sequence ID" value="NZ_CP021422.1"/>
</dbReference>
<dbReference type="Pfam" id="PF13649">
    <property type="entry name" value="Methyltransf_25"/>
    <property type="match status" value="1"/>
</dbReference>
<dbReference type="EMBL" id="CP065321">
    <property type="protein sequence ID" value="QQR31795.1"/>
    <property type="molecule type" value="Genomic_DNA"/>
</dbReference>
<protein>
    <submittedName>
        <fullName evidence="3">Class I SAM-dependent methyltransferase</fullName>
    </submittedName>
</protein>
<reference evidence="2" key="1">
    <citation type="journal article" date="2017" name="Genome Announc.">
        <title>High-Quality Whole-Genome Sequences of the Oligo-Mouse-Microbiota Bacterial Community.</title>
        <authorList>
            <person name="Garzetti D."/>
            <person name="Brugiroux S."/>
            <person name="Bunk B."/>
            <person name="Pukall R."/>
            <person name="McCoy K.D."/>
            <person name="Macpherson A.J."/>
            <person name="Stecher B."/>
        </authorList>
    </citation>
    <scope>NUCLEOTIDE SEQUENCE</scope>
    <source>
        <strain evidence="2">KB18</strain>
    </source>
</reference>
<name>A0A1Z2XVP4_9FIRM</name>
<dbReference type="KEGG" id="amur:ADH66_18720"/>
<dbReference type="Proteomes" id="UP000596035">
    <property type="component" value="Chromosome"/>
</dbReference>
<evidence type="ECO:0000313" key="4">
    <source>
        <dbReference type="Proteomes" id="UP000196710"/>
    </source>
</evidence>
<keyword evidence="3" id="KW-0808">Transferase</keyword>
<gene>
    <name evidence="2" type="ORF">ADH66_18720</name>
    <name evidence="3" type="ORF">I5Q82_09135</name>
</gene>
<evidence type="ECO:0000313" key="2">
    <source>
        <dbReference type="EMBL" id="ASB42502.1"/>
    </source>
</evidence>
<dbReference type="Proteomes" id="UP000196710">
    <property type="component" value="Chromosome"/>
</dbReference>
<dbReference type="GO" id="GO:0032259">
    <property type="term" value="P:methylation"/>
    <property type="evidence" value="ECO:0007669"/>
    <property type="project" value="UniProtKB-KW"/>
</dbReference>
<proteinExistence type="predicted"/>
<dbReference type="SUPFAM" id="SSF53335">
    <property type="entry name" value="S-adenosyl-L-methionine-dependent methyltransferases"/>
    <property type="match status" value="1"/>
</dbReference>
<dbReference type="GO" id="GO:0008168">
    <property type="term" value="F:methyltransferase activity"/>
    <property type="evidence" value="ECO:0007669"/>
    <property type="project" value="UniProtKB-KW"/>
</dbReference>
<dbReference type="InterPro" id="IPR029063">
    <property type="entry name" value="SAM-dependent_MTases_sf"/>
</dbReference>
<reference evidence="3 5" key="3">
    <citation type="submission" date="2020-11" db="EMBL/GenBank/DDBJ databases">
        <title>Closed and high quality bacterial genomes of the OMM12 community.</title>
        <authorList>
            <person name="Marbouty M."/>
            <person name="Lamy-Besnier Q."/>
            <person name="Debarbieux L."/>
            <person name="Koszul R."/>
        </authorList>
    </citation>
    <scope>NUCLEOTIDE SEQUENCE [LARGE SCALE GENOMIC DNA]</scope>
    <source>
        <strain evidence="3 5">KB18</strain>
    </source>
</reference>
<accession>A0A1Z2XVP4</accession>
<sequence>MGNQNLPTGNYKPTVRARRWARFMLNYIGEKLRGLDFSMVYVGDLQRNVEHYHGYSMTDEKEMRRILGTVPLEPAKTGFIDLGCGKGMCLKCAAQMGYKKVAGLELDQGLLKIGRRNMEKLGLDAQVIYGNAMEYGDYDDYDLFYFFNPFGPPVFEKVIGFMLESQQRRNRDIWAVYNHPVSGYLFEEAGFTAKLESFDNTRGFNVKYYLLPKRKTP</sequence>